<protein>
    <submittedName>
        <fullName evidence="1">Uncharacterized protein</fullName>
    </submittedName>
</protein>
<dbReference type="Proteomes" id="UP001054902">
    <property type="component" value="Unassembled WGS sequence"/>
</dbReference>
<evidence type="ECO:0000313" key="2">
    <source>
        <dbReference type="Proteomes" id="UP001054902"/>
    </source>
</evidence>
<comment type="caution">
    <text evidence="1">The sequence shown here is derived from an EMBL/GenBank/DDBJ whole genome shotgun (WGS) entry which is preliminary data.</text>
</comment>
<gene>
    <name evidence="1" type="ORF">CTEN210_14055</name>
</gene>
<sequence>MSKFRIRFLSEPLRFAKNPFDTSPLWTGVTTRRTLPNRRLTTIMNIATFQSNLDFIKQIYFREEWKDKDCLGKIQQAVKECNEKIIIAFGESLHKLAEHKPSLEGLEKVVTKFPSTLSHINEYNSLPIHTITGPSEESICAPEYVPILAKEGLKHGVGGEHTRGGLLTDVPYNAAGWNTLECLSYDSEYDQTSRLSTLKELRKIGLLVEKDIQEQWLLYTSLYNGGHEIFEYLVKWNPNALLNTRYNLEPLIHAMVWELYLPSESVTQFVTTILTAGFKYHPHIGGLLFTEDYEGTIALDVLLDEYSVEDVMRILHSILSPAKDYPILHHILTKAPQHGEVFAIEFPWAGSLRDHNGRSLHQVLMAAGPNVMNEHWLLFAMLTDNQIQEKDPITTLYPFAAMAVGEHADLQSCFYLLRRHPSVMDERSRTSVCRRTRIRKRKASKSILFLE</sequence>
<accession>A0AAD3D4G6</accession>
<organism evidence="1 2">
    <name type="scientific">Chaetoceros tenuissimus</name>
    <dbReference type="NCBI Taxonomy" id="426638"/>
    <lineage>
        <taxon>Eukaryota</taxon>
        <taxon>Sar</taxon>
        <taxon>Stramenopiles</taxon>
        <taxon>Ochrophyta</taxon>
        <taxon>Bacillariophyta</taxon>
        <taxon>Coscinodiscophyceae</taxon>
        <taxon>Chaetocerotophycidae</taxon>
        <taxon>Chaetocerotales</taxon>
        <taxon>Chaetocerotaceae</taxon>
        <taxon>Chaetoceros</taxon>
    </lineage>
</organism>
<proteinExistence type="predicted"/>
<dbReference type="AlphaFoldDB" id="A0AAD3D4G6"/>
<name>A0AAD3D4G6_9STRA</name>
<reference evidence="1 2" key="1">
    <citation type="journal article" date="2021" name="Sci. Rep.">
        <title>The genome of the diatom Chaetoceros tenuissimus carries an ancient integrated fragment of an extant virus.</title>
        <authorList>
            <person name="Hongo Y."/>
            <person name="Kimura K."/>
            <person name="Takaki Y."/>
            <person name="Yoshida Y."/>
            <person name="Baba S."/>
            <person name="Kobayashi G."/>
            <person name="Nagasaki K."/>
            <person name="Hano T."/>
            <person name="Tomaru Y."/>
        </authorList>
    </citation>
    <scope>NUCLEOTIDE SEQUENCE [LARGE SCALE GENOMIC DNA]</scope>
    <source>
        <strain evidence="1 2">NIES-3715</strain>
    </source>
</reference>
<evidence type="ECO:0000313" key="1">
    <source>
        <dbReference type="EMBL" id="GFH57579.1"/>
    </source>
</evidence>
<keyword evidence="2" id="KW-1185">Reference proteome</keyword>
<dbReference type="EMBL" id="BLLK01000058">
    <property type="protein sequence ID" value="GFH57579.1"/>
    <property type="molecule type" value="Genomic_DNA"/>
</dbReference>